<feature type="region of interest" description="Disordered" evidence="1">
    <location>
        <begin position="144"/>
        <end position="206"/>
    </location>
</feature>
<keyword evidence="3" id="KW-1185">Reference proteome</keyword>
<sequence length="206" mass="21746">MDFSQYQPAAPPAFQPVPAPPKEKSYIHQPVSAHHRDLHDPRDLHDLHDLHDLRDLHAPLSISIPSGHPELSRPSNASMHPLASSSAFKAWESTGRHVHRQASNPGRAAAAATHNSTRRHGYSTRRQRSIENMQDLFSQPYGGMYGGGGGAGPGGAGPGGLGPGGPGGAGPGPHGQGQHSAAQPSSHHHHHRNKSCSTHSSTEVTV</sequence>
<dbReference type="EMBL" id="SRLO01000935">
    <property type="protein sequence ID" value="TNN43954.1"/>
    <property type="molecule type" value="Genomic_DNA"/>
</dbReference>
<proteinExistence type="predicted"/>
<organism evidence="2 3">
    <name type="scientific">Liparis tanakae</name>
    <name type="common">Tanaka's snailfish</name>
    <dbReference type="NCBI Taxonomy" id="230148"/>
    <lineage>
        <taxon>Eukaryota</taxon>
        <taxon>Metazoa</taxon>
        <taxon>Chordata</taxon>
        <taxon>Craniata</taxon>
        <taxon>Vertebrata</taxon>
        <taxon>Euteleostomi</taxon>
        <taxon>Actinopterygii</taxon>
        <taxon>Neopterygii</taxon>
        <taxon>Teleostei</taxon>
        <taxon>Neoteleostei</taxon>
        <taxon>Acanthomorphata</taxon>
        <taxon>Eupercaria</taxon>
        <taxon>Perciformes</taxon>
        <taxon>Cottioidei</taxon>
        <taxon>Cottales</taxon>
        <taxon>Liparidae</taxon>
        <taxon>Liparis</taxon>
    </lineage>
</organism>
<evidence type="ECO:0000313" key="2">
    <source>
        <dbReference type="EMBL" id="TNN43954.1"/>
    </source>
</evidence>
<comment type="caution">
    <text evidence="2">The sequence shown here is derived from an EMBL/GenBank/DDBJ whole genome shotgun (WGS) entry which is preliminary data.</text>
</comment>
<feature type="compositionally biased region" description="Gly residues" evidence="1">
    <location>
        <begin position="144"/>
        <end position="175"/>
    </location>
</feature>
<dbReference type="AlphaFoldDB" id="A0A4Z2FTA7"/>
<dbReference type="OrthoDB" id="9996010at2759"/>
<evidence type="ECO:0000313" key="3">
    <source>
        <dbReference type="Proteomes" id="UP000314294"/>
    </source>
</evidence>
<feature type="compositionally biased region" description="Basic residues" evidence="1">
    <location>
        <begin position="116"/>
        <end position="127"/>
    </location>
</feature>
<feature type="compositionally biased region" description="Pro residues" evidence="1">
    <location>
        <begin position="9"/>
        <end position="20"/>
    </location>
</feature>
<feature type="region of interest" description="Disordered" evidence="1">
    <location>
        <begin position="1"/>
        <end position="43"/>
    </location>
</feature>
<protein>
    <submittedName>
        <fullName evidence="2">Uncharacterized protein</fullName>
    </submittedName>
</protein>
<reference evidence="2 3" key="1">
    <citation type="submission" date="2019-03" db="EMBL/GenBank/DDBJ databases">
        <title>First draft genome of Liparis tanakae, snailfish: a comprehensive survey of snailfish specific genes.</title>
        <authorList>
            <person name="Kim W."/>
            <person name="Song I."/>
            <person name="Jeong J.-H."/>
            <person name="Kim D."/>
            <person name="Kim S."/>
            <person name="Ryu S."/>
            <person name="Song J.Y."/>
            <person name="Lee S.K."/>
        </authorList>
    </citation>
    <scope>NUCLEOTIDE SEQUENCE [LARGE SCALE GENOMIC DNA]</scope>
    <source>
        <tissue evidence="2">Muscle</tissue>
    </source>
</reference>
<dbReference type="Proteomes" id="UP000314294">
    <property type="component" value="Unassembled WGS sequence"/>
</dbReference>
<feature type="compositionally biased region" description="Low complexity" evidence="1">
    <location>
        <begin position="176"/>
        <end position="185"/>
    </location>
</feature>
<feature type="region of interest" description="Disordered" evidence="1">
    <location>
        <begin position="94"/>
        <end position="129"/>
    </location>
</feature>
<gene>
    <name evidence="2" type="ORF">EYF80_045868</name>
</gene>
<name>A0A4Z2FTA7_9TELE</name>
<accession>A0A4Z2FTA7</accession>
<evidence type="ECO:0000256" key="1">
    <source>
        <dbReference type="SAM" id="MobiDB-lite"/>
    </source>
</evidence>
<feature type="compositionally biased region" description="Polar residues" evidence="1">
    <location>
        <begin position="195"/>
        <end position="206"/>
    </location>
</feature>
<feature type="compositionally biased region" description="Basic and acidic residues" evidence="1">
    <location>
        <begin position="34"/>
        <end position="43"/>
    </location>
</feature>